<dbReference type="InterPro" id="IPR015848">
    <property type="entry name" value="PNPase_PH_RNA-bd_bac/org-type"/>
</dbReference>
<evidence type="ECO:0000256" key="7">
    <source>
        <dbReference type="ARBA" id="ARBA00022842"/>
    </source>
</evidence>
<evidence type="ECO:0000256" key="1">
    <source>
        <dbReference type="ARBA" id="ARBA00004496"/>
    </source>
</evidence>
<feature type="binding site" evidence="9">
    <location>
        <position position="489"/>
    </location>
    <ligand>
        <name>Mg(2+)</name>
        <dbReference type="ChEBI" id="CHEBI:18420"/>
    </ligand>
</feature>
<dbReference type="InterPro" id="IPR027408">
    <property type="entry name" value="PNPase/RNase_PH_dom_sf"/>
</dbReference>
<evidence type="ECO:0000313" key="12">
    <source>
        <dbReference type="Proteomes" id="UP000334340"/>
    </source>
</evidence>
<dbReference type="NCBIfam" id="NF008805">
    <property type="entry name" value="PRK11824.1"/>
    <property type="match status" value="1"/>
</dbReference>
<dbReference type="InterPro" id="IPR004088">
    <property type="entry name" value="KH_dom_type_1"/>
</dbReference>
<evidence type="ECO:0000256" key="5">
    <source>
        <dbReference type="ARBA" id="ARBA00022695"/>
    </source>
</evidence>
<dbReference type="PANTHER" id="PTHR11252:SF0">
    <property type="entry name" value="POLYRIBONUCLEOTIDE NUCLEOTIDYLTRANSFERASE 1, MITOCHONDRIAL"/>
    <property type="match status" value="1"/>
</dbReference>
<dbReference type="Pfam" id="PF01138">
    <property type="entry name" value="RNase_PH"/>
    <property type="match status" value="2"/>
</dbReference>
<dbReference type="PROSITE" id="PS50084">
    <property type="entry name" value="KH_TYPE_1"/>
    <property type="match status" value="1"/>
</dbReference>
<dbReference type="CDD" id="cd11363">
    <property type="entry name" value="RNase_PH_PNPase_1"/>
    <property type="match status" value="1"/>
</dbReference>
<dbReference type="GO" id="GO:0000287">
    <property type="term" value="F:magnesium ion binding"/>
    <property type="evidence" value="ECO:0007669"/>
    <property type="project" value="UniProtKB-UniRule"/>
</dbReference>
<dbReference type="HAMAP" id="MF_01595">
    <property type="entry name" value="PNPase"/>
    <property type="match status" value="1"/>
</dbReference>
<dbReference type="SUPFAM" id="SSF55666">
    <property type="entry name" value="Ribonuclease PH domain 2-like"/>
    <property type="match status" value="2"/>
</dbReference>
<accession>A0A564ZGG3</accession>
<keyword evidence="4 9" id="KW-0808">Transferase</keyword>
<sequence length="694" mass="75308">MSCRVERIIEGKPLSIEAGRVARQADGAVLVRCGDTVVLVTAVASKQMRPGIDFFPLTVDYQERAYAAGKIPGGFFKREGKPHDKETLTSRLIDRPLRPLFPDGYRNDVQIIATVLSADQQNDPDVLAVLGASAALTIAPIPFLGPIGAVRVGRVEGKLLLNPTYAQMEESDIDIVVAGTRSAVVMLEAGANEVPEDAMVEAIEFGHKGIQPMIDMVLELAQALRVEKVPFQVAPPDPELRERVSSLARQGLRTLAGIAEKEEHRNRRRQLFDEVMAAFGNEPEDRKAVVGELFEAIEHEELRGMILEEGRRADGRSLEEVRPITAEVGVLPRTHGSALFTRGQTQALVTTTLGTSEDEQRLDDLEGEGTKRFMLHYNFPPFSVGEVRFMRGPGRREIGHGALAERALLAALPPKEEFSYTLRIVSDILESNGSSSMATVCGASLSLMDAGVPIRSAVAGVAMGLVVEGERTAILTDIIGLEDHLGDMDFKVAGTRKGITALQLDIKTQGIAPNLMPKALDQARRARLHILDQMDHAIAEPRLSISVYAPRIITIMIPVDKIRDVIGPGGKVIRGIVADSGAKIDVSDDGRVEIASVDGEAAQKALSIISKIVEVPEVGKVYQGKVVKIMDFGAFVQILPGTDGLLHISQIAEHRVKRVEDVLAEGDEVMVKVIDVDKNGKIRLSRKEVAQSEA</sequence>
<evidence type="ECO:0000313" key="11">
    <source>
        <dbReference type="EMBL" id="VUZ84441.1"/>
    </source>
</evidence>
<dbReference type="EC" id="2.7.7.8" evidence="9"/>
<dbReference type="Gene3D" id="3.30.230.70">
    <property type="entry name" value="GHMP Kinase, N-terminal domain"/>
    <property type="match status" value="2"/>
</dbReference>
<dbReference type="Gene3D" id="3.30.1370.10">
    <property type="entry name" value="K Homology domain, type 1"/>
    <property type="match status" value="1"/>
</dbReference>
<dbReference type="GO" id="GO:0003723">
    <property type="term" value="F:RNA binding"/>
    <property type="evidence" value="ECO:0007669"/>
    <property type="project" value="UniProtKB-UniRule"/>
</dbReference>
<dbReference type="InterPro" id="IPR001247">
    <property type="entry name" value="ExoRNase_PH_dom1"/>
</dbReference>
<dbReference type="InterPro" id="IPR004087">
    <property type="entry name" value="KH_dom"/>
</dbReference>
<dbReference type="Proteomes" id="UP000334340">
    <property type="component" value="Unassembled WGS sequence"/>
</dbReference>
<evidence type="ECO:0000256" key="2">
    <source>
        <dbReference type="ARBA" id="ARBA00007404"/>
    </source>
</evidence>
<dbReference type="InterPro" id="IPR012340">
    <property type="entry name" value="NA-bd_OB-fold"/>
</dbReference>
<dbReference type="EMBL" id="CABIKM010000012">
    <property type="protein sequence ID" value="VUZ84441.1"/>
    <property type="molecule type" value="Genomic_DNA"/>
</dbReference>
<dbReference type="CDD" id="cd11364">
    <property type="entry name" value="RNase_PH_PNPase_2"/>
    <property type="match status" value="1"/>
</dbReference>
<dbReference type="FunFam" id="2.40.50.140:FF:000023">
    <property type="entry name" value="Polyribonucleotide nucleotidyltransferase"/>
    <property type="match status" value="1"/>
</dbReference>
<comment type="cofactor">
    <cofactor evidence="9">
        <name>Mg(2+)</name>
        <dbReference type="ChEBI" id="CHEBI:18420"/>
    </cofactor>
</comment>
<dbReference type="GO" id="GO:0006396">
    <property type="term" value="P:RNA processing"/>
    <property type="evidence" value="ECO:0007669"/>
    <property type="project" value="InterPro"/>
</dbReference>
<dbReference type="Pfam" id="PF03725">
    <property type="entry name" value="RNase_PH_C"/>
    <property type="match status" value="1"/>
</dbReference>
<keyword evidence="3 9" id="KW-0963">Cytoplasm</keyword>
<dbReference type="InterPro" id="IPR015847">
    <property type="entry name" value="ExoRNase_PH_dom2"/>
</dbReference>
<dbReference type="AlphaFoldDB" id="A0A564ZGG3"/>
<dbReference type="InterPro" id="IPR003029">
    <property type="entry name" value="S1_domain"/>
</dbReference>
<dbReference type="NCBIfam" id="TIGR03591">
    <property type="entry name" value="polynuc_phos"/>
    <property type="match status" value="1"/>
</dbReference>
<dbReference type="InterPro" id="IPR012162">
    <property type="entry name" value="PNPase"/>
</dbReference>
<dbReference type="InterPro" id="IPR036456">
    <property type="entry name" value="PNPase_PH_RNA-bd_sf"/>
</dbReference>
<feature type="domain" description="S1 motif" evidence="10">
    <location>
        <begin position="619"/>
        <end position="687"/>
    </location>
</feature>
<dbReference type="PROSITE" id="PS50126">
    <property type="entry name" value="S1"/>
    <property type="match status" value="1"/>
</dbReference>
<dbReference type="GO" id="GO:0006402">
    <property type="term" value="P:mRNA catabolic process"/>
    <property type="evidence" value="ECO:0007669"/>
    <property type="project" value="UniProtKB-UniRule"/>
</dbReference>
<evidence type="ECO:0000256" key="6">
    <source>
        <dbReference type="ARBA" id="ARBA00022723"/>
    </source>
</evidence>
<dbReference type="CDD" id="cd02393">
    <property type="entry name" value="KH-I_PNPase"/>
    <property type="match status" value="1"/>
</dbReference>
<dbReference type="SMART" id="SM00322">
    <property type="entry name" value="KH"/>
    <property type="match status" value="1"/>
</dbReference>
<dbReference type="SUPFAM" id="SSF54791">
    <property type="entry name" value="Eukaryotic type KH-domain (KH-domain type I)"/>
    <property type="match status" value="1"/>
</dbReference>
<dbReference type="PIRSF" id="PIRSF005499">
    <property type="entry name" value="PNPase"/>
    <property type="match status" value="1"/>
</dbReference>
<dbReference type="FunFam" id="3.30.1370.10:FF:000001">
    <property type="entry name" value="Polyribonucleotide nucleotidyltransferase"/>
    <property type="match status" value="1"/>
</dbReference>
<gene>
    <name evidence="9" type="primary">pnp</name>
    <name evidence="11" type="ORF">MELA_00812</name>
</gene>
<dbReference type="InterPro" id="IPR036612">
    <property type="entry name" value="KH_dom_type_1_sf"/>
</dbReference>
<dbReference type="SUPFAM" id="SSF54211">
    <property type="entry name" value="Ribosomal protein S5 domain 2-like"/>
    <property type="match status" value="2"/>
</dbReference>
<keyword evidence="6 9" id="KW-0479">Metal-binding</keyword>
<comment type="catalytic activity">
    <reaction evidence="9">
        <text>RNA(n+1) + phosphate = RNA(n) + a ribonucleoside 5'-diphosphate</text>
        <dbReference type="Rhea" id="RHEA:22096"/>
        <dbReference type="Rhea" id="RHEA-COMP:14527"/>
        <dbReference type="Rhea" id="RHEA-COMP:17342"/>
        <dbReference type="ChEBI" id="CHEBI:43474"/>
        <dbReference type="ChEBI" id="CHEBI:57930"/>
        <dbReference type="ChEBI" id="CHEBI:140395"/>
        <dbReference type="EC" id="2.7.7.8"/>
    </reaction>
</comment>
<evidence type="ECO:0000256" key="3">
    <source>
        <dbReference type="ARBA" id="ARBA00022490"/>
    </source>
</evidence>
<dbReference type="CDD" id="cd04472">
    <property type="entry name" value="S1_PNPase"/>
    <property type="match status" value="1"/>
</dbReference>
<dbReference type="GO" id="GO:0000175">
    <property type="term" value="F:3'-5'-RNA exonuclease activity"/>
    <property type="evidence" value="ECO:0007669"/>
    <property type="project" value="TreeGrafter"/>
</dbReference>
<dbReference type="Pfam" id="PF00575">
    <property type="entry name" value="S1"/>
    <property type="match status" value="1"/>
</dbReference>
<dbReference type="SUPFAM" id="SSF50249">
    <property type="entry name" value="Nucleic acid-binding proteins"/>
    <property type="match status" value="1"/>
</dbReference>
<protein>
    <recommendedName>
        <fullName evidence="9">Polyribonucleotide nucleotidyltransferase</fullName>
        <ecNumber evidence="9">2.7.7.8</ecNumber>
    </recommendedName>
    <alternativeName>
        <fullName evidence="9">Polynucleotide phosphorylase</fullName>
        <shortName evidence="9">PNPase</shortName>
    </alternativeName>
</protein>
<evidence type="ECO:0000256" key="9">
    <source>
        <dbReference type="HAMAP-Rule" id="MF_01595"/>
    </source>
</evidence>
<evidence type="ECO:0000256" key="4">
    <source>
        <dbReference type="ARBA" id="ARBA00022679"/>
    </source>
</evidence>
<dbReference type="InterPro" id="IPR020568">
    <property type="entry name" value="Ribosomal_Su5_D2-typ_SF"/>
</dbReference>
<dbReference type="SMART" id="SM00316">
    <property type="entry name" value="S1"/>
    <property type="match status" value="1"/>
</dbReference>
<dbReference type="PANTHER" id="PTHR11252">
    <property type="entry name" value="POLYRIBONUCLEOTIDE NUCLEOTIDYLTRANSFERASE"/>
    <property type="match status" value="1"/>
</dbReference>
<keyword evidence="8 9" id="KW-0694">RNA-binding</keyword>
<dbReference type="Pfam" id="PF00013">
    <property type="entry name" value="KH_1"/>
    <property type="match status" value="1"/>
</dbReference>
<dbReference type="FunFam" id="3.30.230.70:FF:000002">
    <property type="entry name" value="Polyribonucleotide nucleotidyltransferase"/>
    <property type="match status" value="1"/>
</dbReference>
<keyword evidence="5 9" id="KW-0548">Nucleotidyltransferase</keyword>
<evidence type="ECO:0000256" key="8">
    <source>
        <dbReference type="ARBA" id="ARBA00022884"/>
    </source>
</evidence>
<keyword evidence="12" id="KW-1185">Reference proteome</keyword>
<name>A0A564ZGG3_9BACT</name>
<comment type="subcellular location">
    <subcellularLocation>
        <location evidence="1 9">Cytoplasm</location>
    </subcellularLocation>
</comment>
<dbReference type="Pfam" id="PF03726">
    <property type="entry name" value="PNPase"/>
    <property type="match status" value="1"/>
</dbReference>
<dbReference type="InterPro" id="IPR036345">
    <property type="entry name" value="ExoRNase_PH_dom2_sf"/>
</dbReference>
<dbReference type="FunFam" id="3.30.230.70:FF:000001">
    <property type="entry name" value="Polyribonucleotide nucleotidyltransferase"/>
    <property type="match status" value="1"/>
</dbReference>
<dbReference type="GO" id="GO:0005829">
    <property type="term" value="C:cytosol"/>
    <property type="evidence" value="ECO:0007669"/>
    <property type="project" value="TreeGrafter"/>
</dbReference>
<feature type="binding site" evidence="9">
    <location>
        <position position="483"/>
    </location>
    <ligand>
        <name>Mg(2+)</name>
        <dbReference type="ChEBI" id="CHEBI:18420"/>
    </ligand>
</feature>
<reference evidence="11 12" key="1">
    <citation type="submission" date="2019-07" db="EMBL/GenBank/DDBJ databases">
        <authorList>
            <person name="Cremers G."/>
        </authorList>
    </citation>
    <scope>NUCLEOTIDE SEQUENCE [LARGE SCALE GENOMIC DNA]</scope>
</reference>
<comment type="similarity">
    <text evidence="2 9">Belongs to the polyribonucleotide nucleotidyltransferase family.</text>
</comment>
<comment type="function">
    <text evidence="9">Involved in mRNA degradation. Catalyzes the phosphorolysis of single-stranded polyribonucleotides processively in the 3'- to 5'-direction.</text>
</comment>
<dbReference type="Gene3D" id="2.40.50.140">
    <property type="entry name" value="Nucleic acid-binding proteins"/>
    <property type="match status" value="1"/>
</dbReference>
<dbReference type="SUPFAM" id="SSF46915">
    <property type="entry name" value="Polynucleotide phosphorylase/guanosine pentaphosphate synthase (PNPase/GPSI), domain 3"/>
    <property type="match status" value="1"/>
</dbReference>
<keyword evidence="7 9" id="KW-0460">Magnesium</keyword>
<evidence type="ECO:0000259" key="10">
    <source>
        <dbReference type="PROSITE" id="PS50126"/>
    </source>
</evidence>
<dbReference type="GO" id="GO:0004654">
    <property type="term" value="F:polyribonucleotide nucleotidyltransferase activity"/>
    <property type="evidence" value="ECO:0007669"/>
    <property type="project" value="UniProtKB-UniRule"/>
</dbReference>
<proteinExistence type="inferred from homology"/>
<organism evidence="11 12">
    <name type="scientific">Candidatus Methylomirabilis lanthanidiphila</name>
    <dbReference type="NCBI Taxonomy" id="2211376"/>
    <lineage>
        <taxon>Bacteria</taxon>
        <taxon>Candidatus Methylomirabilota</taxon>
        <taxon>Candidatus Methylomirabilia</taxon>
        <taxon>Candidatus Methylomirabilales</taxon>
        <taxon>Candidatus Methylomirabilaceae</taxon>
        <taxon>Candidatus Methylomirabilis</taxon>
    </lineage>
</organism>